<name>A0AAU7DV04_9MICO</name>
<sequence length="180" mass="20116">MTIAPDTKDWTWVTSKVCMQCGFDPSQIGLTQLPGAIRQQVKIWDDVLSGPAVKQRPDSATWSPLEYGAHVRDVLIIMHQRLNLMLTQDNPDLPSWDQNQAARDGRYDLLNPALVADEIDIEAQMLANGYKQVTDAQSQRPGRRTDGSEFTIFTLGLYLLHDLAHHAWDVSTAEGQTGTN</sequence>
<evidence type="ECO:0000313" key="2">
    <source>
        <dbReference type="EMBL" id="XBH21105.1"/>
    </source>
</evidence>
<evidence type="ECO:0000259" key="1">
    <source>
        <dbReference type="Pfam" id="PF12867"/>
    </source>
</evidence>
<accession>A0AAU7DV04</accession>
<dbReference type="AlphaFoldDB" id="A0AAU7DV04"/>
<organism evidence="2">
    <name type="scientific">Jonesiaceae bacterium BS-20</name>
    <dbReference type="NCBI Taxonomy" id="3120821"/>
    <lineage>
        <taxon>Bacteria</taxon>
        <taxon>Bacillati</taxon>
        <taxon>Actinomycetota</taxon>
        <taxon>Actinomycetes</taxon>
        <taxon>Micrococcales</taxon>
        <taxon>Jonesiaceae</taxon>
    </lineage>
</organism>
<reference evidence="2" key="1">
    <citation type="submission" date="2024-02" db="EMBL/GenBank/DDBJ databases">
        <title>Tomenella chthoni gen. nov. sp. nov., a member of the family Jonesiaceae isolated from bat guano.</title>
        <authorList>
            <person name="Miller S.L."/>
            <person name="King J."/>
            <person name="Sankaranarayanan K."/>
            <person name="Lawson P.A."/>
        </authorList>
    </citation>
    <scope>NUCLEOTIDE SEQUENCE</scope>
    <source>
        <strain evidence="2">BS-20</strain>
    </source>
</reference>
<proteinExistence type="predicted"/>
<gene>
    <name evidence="2" type="ORF">V5R04_12915</name>
</gene>
<dbReference type="InterPro" id="IPR024775">
    <property type="entry name" value="DinB-like"/>
</dbReference>
<feature type="domain" description="DinB-like" evidence="1">
    <location>
        <begin position="52"/>
        <end position="167"/>
    </location>
</feature>
<dbReference type="EMBL" id="CP146203">
    <property type="protein sequence ID" value="XBH21105.1"/>
    <property type="molecule type" value="Genomic_DNA"/>
</dbReference>
<dbReference type="SUPFAM" id="SSF109854">
    <property type="entry name" value="DinB/YfiT-like putative metalloenzymes"/>
    <property type="match status" value="1"/>
</dbReference>
<protein>
    <submittedName>
        <fullName evidence="2">DinB family protein</fullName>
    </submittedName>
</protein>
<dbReference type="Pfam" id="PF12867">
    <property type="entry name" value="DinB_2"/>
    <property type="match status" value="1"/>
</dbReference>
<dbReference type="InterPro" id="IPR034660">
    <property type="entry name" value="DinB/YfiT-like"/>
</dbReference>
<dbReference type="Gene3D" id="1.20.120.450">
    <property type="entry name" value="dinb family like domain"/>
    <property type="match status" value="1"/>
</dbReference>